<evidence type="ECO:0000313" key="2">
    <source>
        <dbReference type="EMBL" id="MBM7851843.1"/>
    </source>
</evidence>
<name>A0A9W6IRM4_9HYPH</name>
<proteinExistence type="predicted"/>
<dbReference type="RefSeq" id="WP_204950230.1">
    <property type="nucleotide sequence ID" value="NZ_BSFF01000001.1"/>
</dbReference>
<evidence type="ECO:0000313" key="3">
    <source>
        <dbReference type="Proteomes" id="UP000758856"/>
    </source>
</evidence>
<protein>
    <submittedName>
        <fullName evidence="1">Uncharacterized protein</fullName>
    </submittedName>
</protein>
<dbReference type="EMBL" id="BSFF01000001">
    <property type="protein sequence ID" value="GLK54908.1"/>
    <property type="molecule type" value="Genomic_DNA"/>
</dbReference>
<dbReference type="Proteomes" id="UP000758856">
    <property type="component" value="Unassembled WGS sequence"/>
</dbReference>
<dbReference type="Proteomes" id="UP001143400">
    <property type="component" value="Unassembled WGS sequence"/>
</dbReference>
<evidence type="ECO:0000313" key="4">
    <source>
        <dbReference type="Proteomes" id="UP001143400"/>
    </source>
</evidence>
<sequence length="139" mass="15643">MVDAEKEGRRARRLFSHAHMSDTKWRKLFLAVADAGLNARQAIVKFIDVDEPRPMAFPTAGALHPPRPYIDTMEFGPIELRAIEWLEILAEAVTERRTPGTPPRREPQDLDGARAVIEKLGLFLLDDTPGGLRVIGYSR</sequence>
<reference evidence="1" key="1">
    <citation type="journal article" date="2014" name="Int. J. Syst. Evol. Microbiol.">
        <title>Complete genome sequence of Corynebacterium casei LMG S-19264T (=DSM 44701T), isolated from a smear-ripened cheese.</title>
        <authorList>
            <consortium name="US DOE Joint Genome Institute (JGI-PGF)"/>
            <person name="Walter F."/>
            <person name="Albersmeier A."/>
            <person name="Kalinowski J."/>
            <person name="Ruckert C."/>
        </authorList>
    </citation>
    <scope>NUCLEOTIDE SEQUENCE</scope>
    <source>
        <strain evidence="1">VKM B-1606</strain>
    </source>
</reference>
<keyword evidence="3" id="KW-1185">Reference proteome</keyword>
<organism evidence="1 4">
    <name type="scientific">Methylopila capsulata</name>
    <dbReference type="NCBI Taxonomy" id="61654"/>
    <lineage>
        <taxon>Bacteria</taxon>
        <taxon>Pseudomonadati</taxon>
        <taxon>Pseudomonadota</taxon>
        <taxon>Alphaproteobacteria</taxon>
        <taxon>Hyphomicrobiales</taxon>
        <taxon>Methylopilaceae</taxon>
        <taxon>Methylopila</taxon>
    </lineage>
</organism>
<accession>A0A9W6IRM4</accession>
<reference evidence="1" key="3">
    <citation type="submission" date="2023-01" db="EMBL/GenBank/DDBJ databases">
        <authorList>
            <person name="Sun Q."/>
            <person name="Evtushenko L."/>
        </authorList>
    </citation>
    <scope>NUCLEOTIDE SEQUENCE</scope>
    <source>
        <strain evidence="1">VKM B-1606</strain>
    </source>
</reference>
<reference evidence="2 3" key="2">
    <citation type="submission" date="2021-01" db="EMBL/GenBank/DDBJ databases">
        <title>Genomic Encyclopedia of Type Strains, Phase IV (KMG-IV): sequencing the most valuable type-strain genomes for metagenomic binning, comparative biology and taxonomic classification.</title>
        <authorList>
            <person name="Goeker M."/>
        </authorList>
    </citation>
    <scope>NUCLEOTIDE SEQUENCE [LARGE SCALE GENOMIC DNA]</scope>
    <source>
        <strain evidence="2 3">DSM 6130</strain>
    </source>
</reference>
<dbReference type="EMBL" id="JAFBCY010000002">
    <property type="protein sequence ID" value="MBM7851843.1"/>
    <property type="molecule type" value="Genomic_DNA"/>
</dbReference>
<evidence type="ECO:0000313" key="1">
    <source>
        <dbReference type="EMBL" id="GLK54908.1"/>
    </source>
</evidence>
<dbReference type="AlphaFoldDB" id="A0A9W6IRM4"/>
<comment type="caution">
    <text evidence="1">The sequence shown here is derived from an EMBL/GenBank/DDBJ whole genome shotgun (WGS) entry which is preliminary data.</text>
</comment>
<gene>
    <name evidence="1" type="ORF">GCM10008170_09270</name>
    <name evidence="2" type="ORF">JOD31_002068</name>
</gene>